<dbReference type="Proteomes" id="UP000707071">
    <property type="component" value="Unassembled WGS sequence"/>
</dbReference>
<organism evidence="1 2">
    <name type="scientific">Claviceps aff. purpurea</name>
    <dbReference type="NCBI Taxonomy" id="1967640"/>
    <lineage>
        <taxon>Eukaryota</taxon>
        <taxon>Fungi</taxon>
        <taxon>Dikarya</taxon>
        <taxon>Ascomycota</taxon>
        <taxon>Pezizomycotina</taxon>
        <taxon>Sordariomycetes</taxon>
        <taxon>Hypocreomycetidae</taxon>
        <taxon>Hypocreales</taxon>
        <taxon>Clavicipitaceae</taxon>
        <taxon>Claviceps</taxon>
    </lineage>
</organism>
<gene>
    <name evidence="1" type="ORF">E4U09_001654</name>
</gene>
<dbReference type="AlphaFoldDB" id="A0A9P7TZ92"/>
<dbReference type="EMBL" id="SRRH01000164">
    <property type="protein sequence ID" value="KAG6296722.1"/>
    <property type="molecule type" value="Genomic_DNA"/>
</dbReference>
<protein>
    <submittedName>
        <fullName evidence="1">Uncharacterized protein</fullName>
    </submittedName>
</protein>
<proteinExistence type="predicted"/>
<comment type="caution">
    <text evidence="1">The sequence shown here is derived from an EMBL/GenBank/DDBJ whole genome shotgun (WGS) entry which is preliminary data.</text>
</comment>
<reference evidence="1 2" key="1">
    <citation type="journal article" date="2020" name="bioRxiv">
        <title>Whole genome comparisons of ergot fungi reveals the divergence and evolution of species within the genus Claviceps are the result of varying mechanisms driving genome evolution and host range expansion.</title>
        <authorList>
            <person name="Wyka S.A."/>
            <person name="Mondo S.J."/>
            <person name="Liu M."/>
            <person name="Dettman J."/>
            <person name="Nalam V."/>
            <person name="Broders K.D."/>
        </authorList>
    </citation>
    <scope>NUCLEOTIDE SEQUENCE [LARGE SCALE GENOMIC DNA]</scope>
    <source>
        <strain evidence="1 2">Clav52</strain>
    </source>
</reference>
<evidence type="ECO:0000313" key="1">
    <source>
        <dbReference type="EMBL" id="KAG6296722.1"/>
    </source>
</evidence>
<keyword evidence="2" id="KW-1185">Reference proteome</keyword>
<sequence length="111" mass="12381">MVVVSCRVANRVKDPIRGILGDPELFFQFIQVKSRYEAVAESKWDTRSRQLVNAVEVDKLGFFATRGAGGTYWLAQSGAIPAVVQQARLLQAASTLQFARRSTLQMFEKST</sequence>
<evidence type="ECO:0000313" key="2">
    <source>
        <dbReference type="Proteomes" id="UP000707071"/>
    </source>
</evidence>
<accession>A0A9P7TZ92</accession>
<name>A0A9P7TZ92_9HYPO</name>